<accession>A0A1I1M880</accession>
<dbReference type="AlphaFoldDB" id="A0A1I1M880"/>
<dbReference type="STRING" id="927664.SAMN05421780_11074"/>
<organism evidence="1 2">
    <name type="scientific">Flexibacter flexilis DSM 6793</name>
    <dbReference type="NCBI Taxonomy" id="927664"/>
    <lineage>
        <taxon>Bacteria</taxon>
        <taxon>Pseudomonadati</taxon>
        <taxon>Bacteroidota</taxon>
        <taxon>Cytophagia</taxon>
        <taxon>Cytophagales</taxon>
        <taxon>Flexibacteraceae</taxon>
        <taxon>Flexibacter</taxon>
    </lineage>
</organism>
<keyword evidence="2" id="KW-1185">Reference proteome</keyword>
<reference evidence="1 2" key="1">
    <citation type="submission" date="2016-10" db="EMBL/GenBank/DDBJ databases">
        <authorList>
            <person name="de Groot N.N."/>
        </authorList>
    </citation>
    <scope>NUCLEOTIDE SEQUENCE [LARGE SCALE GENOMIC DNA]</scope>
    <source>
        <strain evidence="1 2">DSM 6793</strain>
    </source>
</reference>
<proteinExistence type="predicted"/>
<sequence>MFLYKKRETSFLTAQRPLAATHSQSHNFSSILTMKSTTANTSVEVMCNCPICDSYVDILPQVSEILGDDHRAENCDKQVTCPDCNEDFIVTDINF</sequence>
<gene>
    <name evidence="1" type="ORF">SAMN05421780_11074</name>
</gene>
<dbReference type="EMBL" id="FOLE01000010">
    <property type="protein sequence ID" value="SFC81601.1"/>
    <property type="molecule type" value="Genomic_DNA"/>
</dbReference>
<evidence type="ECO:0000313" key="2">
    <source>
        <dbReference type="Proteomes" id="UP000199514"/>
    </source>
</evidence>
<evidence type="ECO:0000313" key="1">
    <source>
        <dbReference type="EMBL" id="SFC81601.1"/>
    </source>
</evidence>
<name>A0A1I1M880_9BACT</name>
<dbReference type="Proteomes" id="UP000199514">
    <property type="component" value="Unassembled WGS sequence"/>
</dbReference>
<protein>
    <submittedName>
        <fullName evidence="1">Uncharacterized protein</fullName>
    </submittedName>
</protein>